<dbReference type="Proteomes" id="UP000662373">
    <property type="component" value="Unassembled WGS sequence"/>
</dbReference>
<dbReference type="InterPro" id="IPR008490">
    <property type="entry name" value="Transposase_InsH_N"/>
</dbReference>
<name>A0A934KVF9_9FLAO</name>
<accession>A0A934KVF9</accession>
<dbReference type="Pfam" id="PF05598">
    <property type="entry name" value="DUF772"/>
    <property type="match status" value="1"/>
</dbReference>
<keyword evidence="3" id="KW-1185">Reference proteome</keyword>
<organism evidence="2 3">
    <name type="scientific">Gelidibacter salicanalis</name>
    <dbReference type="NCBI Taxonomy" id="291193"/>
    <lineage>
        <taxon>Bacteria</taxon>
        <taxon>Pseudomonadati</taxon>
        <taxon>Bacteroidota</taxon>
        <taxon>Flavobacteriia</taxon>
        <taxon>Flavobacteriales</taxon>
        <taxon>Flavobacteriaceae</taxon>
        <taxon>Gelidibacter</taxon>
    </lineage>
</organism>
<dbReference type="EMBL" id="JAEHJZ010000032">
    <property type="protein sequence ID" value="MBJ7881568.1"/>
    <property type="molecule type" value="Genomic_DNA"/>
</dbReference>
<evidence type="ECO:0000259" key="1">
    <source>
        <dbReference type="Pfam" id="PF05598"/>
    </source>
</evidence>
<dbReference type="AlphaFoldDB" id="A0A934KVF9"/>
<reference evidence="2 3" key="1">
    <citation type="submission" date="2020-09" db="EMBL/GenBank/DDBJ databases">
        <title>Draft genome of Gelidibacter salicanalis PAMC21136.</title>
        <authorList>
            <person name="Park H."/>
        </authorList>
    </citation>
    <scope>NUCLEOTIDE SEQUENCE [LARGE SCALE GENOMIC DNA]</scope>
    <source>
        <strain evidence="2 3">PAMC21136</strain>
    </source>
</reference>
<protein>
    <submittedName>
        <fullName evidence="2">Transposase</fullName>
    </submittedName>
</protein>
<evidence type="ECO:0000313" key="2">
    <source>
        <dbReference type="EMBL" id="MBJ7881568.1"/>
    </source>
</evidence>
<comment type="caution">
    <text evidence="2">The sequence shown here is derived from an EMBL/GenBank/DDBJ whole genome shotgun (WGS) entry which is preliminary data.</text>
</comment>
<feature type="domain" description="Transposase InsH N-terminal" evidence="1">
    <location>
        <begin position="2"/>
        <end position="32"/>
    </location>
</feature>
<sequence length="34" mass="4077">MTDYEVEHRMNESISFSYFCGMHIDEISPDHNLK</sequence>
<evidence type="ECO:0000313" key="3">
    <source>
        <dbReference type="Proteomes" id="UP000662373"/>
    </source>
</evidence>
<proteinExistence type="predicted"/>
<gene>
    <name evidence="2" type="ORF">JEM65_13070</name>
</gene>